<dbReference type="AlphaFoldDB" id="A0A380JQN6"/>
<evidence type="ECO:0000313" key="2">
    <source>
        <dbReference type="EMBL" id="SUN47034.1"/>
    </source>
</evidence>
<gene>
    <name evidence="2" type="ORF">NCTC12092_01286</name>
</gene>
<evidence type="ECO:0000256" key="1">
    <source>
        <dbReference type="SAM" id="Phobius"/>
    </source>
</evidence>
<dbReference type="Pfam" id="PF13253">
    <property type="entry name" value="DUF4044"/>
    <property type="match status" value="1"/>
</dbReference>
<keyword evidence="1" id="KW-1133">Transmembrane helix</keyword>
<accession>A0A380JQN6</accession>
<evidence type="ECO:0000313" key="3">
    <source>
        <dbReference type="Proteomes" id="UP000254461"/>
    </source>
</evidence>
<dbReference type="InterPro" id="IPR025270">
    <property type="entry name" value="DUF4044"/>
</dbReference>
<protein>
    <submittedName>
        <fullName evidence="2">Membrane protein</fullName>
    </submittedName>
</protein>
<proteinExistence type="predicted"/>
<feature type="transmembrane region" description="Helical" evidence="1">
    <location>
        <begin position="21"/>
        <end position="46"/>
    </location>
</feature>
<reference evidence="2 3" key="1">
    <citation type="submission" date="2018-06" db="EMBL/GenBank/DDBJ databases">
        <authorList>
            <consortium name="Pathogen Informatics"/>
            <person name="Doyle S."/>
        </authorList>
    </citation>
    <scope>NUCLEOTIDE SEQUENCE [LARGE SCALE GENOMIC DNA]</scope>
    <source>
        <strain evidence="2 3">NCTC12092</strain>
    </source>
</reference>
<dbReference type="EMBL" id="UHFF01000002">
    <property type="protein sequence ID" value="SUN47034.1"/>
    <property type="molecule type" value="Genomic_DNA"/>
</dbReference>
<organism evidence="2 3">
    <name type="scientific">Streptococcus equi subsp. equi</name>
    <dbReference type="NCBI Taxonomy" id="148942"/>
    <lineage>
        <taxon>Bacteria</taxon>
        <taxon>Bacillati</taxon>
        <taxon>Bacillota</taxon>
        <taxon>Bacilli</taxon>
        <taxon>Lactobacillales</taxon>
        <taxon>Streptococcaceae</taxon>
        <taxon>Streptococcus</taxon>
    </lineage>
</organism>
<name>A0A380JQN6_9STRE</name>
<keyword evidence="1" id="KW-0812">Transmembrane</keyword>
<sequence length="47" mass="5008">MRYLKVAFGENGPRKKTAFEKLTTVVVVVMVLVTVGGLIAGALSVLM</sequence>
<dbReference type="Proteomes" id="UP000254461">
    <property type="component" value="Unassembled WGS sequence"/>
</dbReference>
<keyword evidence="1" id="KW-0472">Membrane</keyword>